<name>A0ABU3A7X4_9FLAO</name>
<dbReference type="InterPro" id="IPR051257">
    <property type="entry name" value="Diverse_CBS-Domain"/>
</dbReference>
<feature type="domain" description="CBS" evidence="3">
    <location>
        <begin position="98"/>
        <end position="156"/>
    </location>
</feature>
<dbReference type="SMART" id="SM00116">
    <property type="entry name" value="CBS"/>
    <property type="match status" value="2"/>
</dbReference>
<gene>
    <name evidence="4" type="ORF">RM706_02685</name>
</gene>
<evidence type="ECO:0000313" key="5">
    <source>
        <dbReference type="Proteomes" id="UP001255246"/>
    </source>
</evidence>
<keyword evidence="1 2" id="KW-0129">CBS domain</keyword>
<dbReference type="InterPro" id="IPR000644">
    <property type="entry name" value="CBS_dom"/>
</dbReference>
<dbReference type="PROSITE" id="PS51371">
    <property type="entry name" value="CBS"/>
    <property type="match status" value="2"/>
</dbReference>
<keyword evidence="5" id="KW-1185">Reference proteome</keyword>
<evidence type="ECO:0000256" key="1">
    <source>
        <dbReference type="ARBA" id="ARBA00023122"/>
    </source>
</evidence>
<dbReference type="Gene3D" id="3.10.580.10">
    <property type="entry name" value="CBS-domain"/>
    <property type="match status" value="1"/>
</dbReference>
<dbReference type="EMBL" id="JAVRHR010000001">
    <property type="protein sequence ID" value="MDT0605915.1"/>
    <property type="molecule type" value="Genomic_DNA"/>
</dbReference>
<dbReference type="PANTHER" id="PTHR43080:SF2">
    <property type="entry name" value="CBS DOMAIN-CONTAINING PROTEIN"/>
    <property type="match status" value="1"/>
</dbReference>
<protein>
    <submittedName>
        <fullName evidence="4">CBS domain-containing protein</fullName>
    </submittedName>
</protein>
<evidence type="ECO:0000256" key="2">
    <source>
        <dbReference type="PROSITE-ProRule" id="PRU00703"/>
    </source>
</evidence>
<dbReference type="InterPro" id="IPR046342">
    <property type="entry name" value="CBS_dom_sf"/>
</dbReference>
<dbReference type="InterPro" id="IPR044729">
    <property type="entry name" value="CBS_bac"/>
</dbReference>
<evidence type="ECO:0000259" key="3">
    <source>
        <dbReference type="PROSITE" id="PS51371"/>
    </source>
</evidence>
<organism evidence="4 5">
    <name type="scientific">Croceitalea rosinachiae</name>
    <dbReference type="NCBI Taxonomy" id="3075596"/>
    <lineage>
        <taxon>Bacteria</taxon>
        <taxon>Pseudomonadati</taxon>
        <taxon>Bacteroidota</taxon>
        <taxon>Flavobacteriia</taxon>
        <taxon>Flavobacteriales</taxon>
        <taxon>Flavobacteriaceae</taxon>
        <taxon>Croceitalea</taxon>
    </lineage>
</organism>
<dbReference type="Proteomes" id="UP001255246">
    <property type="component" value="Unassembled WGS sequence"/>
</dbReference>
<dbReference type="Pfam" id="PF00571">
    <property type="entry name" value="CBS"/>
    <property type="match status" value="2"/>
</dbReference>
<comment type="caution">
    <text evidence="4">The sequence shown here is derived from an EMBL/GenBank/DDBJ whole genome shotgun (WGS) entry which is preliminary data.</text>
</comment>
<accession>A0ABU3A7X4</accession>
<reference evidence="4 5" key="1">
    <citation type="submission" date="2023-09" db="EMBL/GenBank/DDBJ databases">
        <authorList>
            <person name="Rey-Velasco X."/>
        </authorList>
    </citation>
    <scope>NUCLEOTIDE SEQUENCE [LARGE SCALE GENOMIC DNA]</scope>
    <source>
        <strain evidence="4 5">F388</strain>
    </source>
</reference>
<dbReference type="SUPFAM" id="SSF54631">
    <property type="entry name" value="CBS-domain pair"/>
    <property type="match status" value="1"/>
</dbReference>
<sequence length="156" mass="17605">MGIKSFQGARAKVDSKKDYDAPILVSDYMTKKLVKFAPDQSILEVMEAFAKYKISGGPVMDNNGFLVGIISEADCMKQISESRYFNQPILDKSVERFMTKNVETIPHDMSIFDAAGVFDRHNRRRLPVMKDDILVGQISRKDIVVAALKLSGQNWK</sequence>
<evidence type="ECO:0000313" key="4">
    <source>
        <dbReference type="EMBL" id="MDT0605915.1"/>
    </source>
</evidence>
<dbReference type="RefSeq" id="WP_311349479.1">
    <property type="nucleotide sequence ID" value="NZ_JAVRHR010000001.1"/>
</dbReference>
<dbReference type="PANTHER" id="PTHR43080">
    <property type="entry name" value="CBS DOMAIN-CONTAINING PROTEIN CBSX3, MITOCHONDRIAL"/>
    <property type="match status" value="1"/>
</dbReference>
<proteinExistence type="predicted"/>
<feature type="domain" description="CBS" evidence="3">
    <location>
        <begin position="29"/>
        <end position="85"/>
    </location>
</feature>
<dbReference type="CDD" id="cd04629">
    <property type="entry name" value="CBS_pair_bac"/>
    <property type="match status" value="1"/>
</dbReference>